<feature type="compositionally biased region" description="Low complexity" evidence="2">
    <location>
        <begin position="155"/>
        <end position="164"/>
    </location>
</feature>
<dbReference type="AlphaFoldDB" id="A0AAE0BC02"/>
<gene>
    <name evidence="3" type="ORF">CYMTET_56526</name>
</gene>
<reference evidence="3 4" key="1">
    <citation type="journal article" date="2015" name="Genome Biol. Evol.">
        <title>Comparative Genomics of a Bacterivorous Green Alga Reveals Evolutionary Causalities and Consequences of Phago-Mixotrophic Mode of Nutrition.</title>
        <authorList>
            <person name="Burns J.A."/>
            <person name="Paasch A."/>
            <person name="Narechania A."/>
            <person name="Kim E."/>
        </authorList>
    </citation>
    <scope>NUCLEOTIDE SEQUENCE [LARGE SCALE GENOMIC DNA]</scope>
    <source>
        <strain evidence="3 4">PLY_AMNH</strain>
    </source>
</reference>
<name>A0AAE0BC02_9CHLO</name>
<protein>
    <submittedName>
        <fullName evidence="3">Uncharacterized protein</fullName>
    </submittedName>
</protein>
<feature type="region of interest" description="Disordered" evidence="2">
    <location>
        <begin position="152"/>
        <end position="259"/>
    </location>
</feature>
<feature type="compositionally biased region" description="Pro residues" evidence="2">
    <location>
        <begin position="476"/>
        <end position="485"/>
    </location>
</feature>
<feature type="compositionally biased region" description="Basic and acidic residues" evidence="2">
    <location>
        <begin position="57"/>
        <end position="66"/>
    </location>
</feature>
<feature type="coiled-coil region" evidence="1">
    <location>
        <begin position="666"/>
        <end position="770"/>
    </location>
</feature>
<keyword evidence="1" id="KW-0175">Coiled coil</keyword>
<sequence length="1178" mass="130053">MGRSPGKTPRGSNNPRHNNSSHRLAFRSQKMLTPGIMLANQLRSELANGPSPLLDGKSPRIQEDTQARPAPSAPEAEKTFPPELAVKMGELVRNPVMLEHPSTPRIRREQERILQDFLSDPEVTACITNTAMDVEEIVNTIEASILERAQALDGHPVAVPPSRSSPERPHSEKSPAAASDASPPQDSPPPEWYLAPESPLDPEEPLPHSLEGRQNPALLVPVPSDDPTQSRRGSQLSTSERSRPTTGAGSDMRDLSPLPSTAFNLQGSYKSHSFLVHEKDADLKSLGGISHNRMPPEASLSSTMSGALPAANFTISPKRPSLSDPEVAQQSLPHLPPVDISKSAGQAPSKGSKGVWDERPMSTPELTPRAGAPVKDVKASSKFSDDAPLVHGSPHSFRRVGKGSLHSWYPANAGLTADALRSRHAATARFPHSARYHAHRLASMNSMGYFEADSRLRAHPASSHHSSAIHSGPTVPSTPPAPPLTSPSRFRFQFPKDRSRQSIEGPTNDPEGSASGKSSVGASIPPWKQNDPSASMKYEHYEARVAWDTEDPSLDLSTWSGELRHMRMYFCKHGPSPRTLHPSGEPVTWGTNTADLWNSYCTRSLKEPMDVEDLSDWVSKLRPRSIHDFKPLLILCQSLLSDLLSSKRELHSEKYDNLKHIYEAEHEEWHTEKLKLQQEIADLKAKGGGGFKNKFQSAVKKVAVQTKKNALESKFARERLKQQQLEDEVSTFKGQTSSLRQQLLNVSKQVQEAHVAKESAENKLKELADKAKAQGPTNIPPPLLKAFQQKQFTFAMKNANFIKCLTDPQFLALIMSTDFLSALESPNFLGAMSHPALLAALCSSAFVRALGNENFLGALRDEQVLSALTNTYFLQALGNKDFLAALNNPMFLTSLTNDSILHALTLPAFITAMGNVNFTECMASELLLQTFCMKPVAAAIMDERFLEALKRPEVYNAMHHASFLTALSSPNFINALGSPSFLEAMGNSYFITALGYESTLQALADENTVMAFANDNFLNALANPGFLRALGQPAFLKSMENTRLLRRKLVATIRDTSGSFSRDLNQLQRYYNMLAKQGDLLCLCQRAPKKTAELDFEDFQQVICILVVYFDPNPFMPYNRRLKSFAVKIFFPAFEKRNVRGLKFPYGKWNTMRKKTYVVGALHPPQPDELNEEESGGL</sequence>
<feature type="compositionally biased region" description="Low complexity" evidence="2">
    <location>
        <begin position="512"/>
        <end position="523"/>
    </location>
</feature>
<evidence type="ECO:0000313" key="4">
    <source>
        <dbReference type="Proteomes" id="UP001190700"/>
    </source>
</evidence>
<comment type="caution">
    <text evidence="3">The sequence shown here is derived from an EMBL/GenBank/DDBJ whole genome shotgun (WGS) entry which is preliminary data.</text>
</comment>
<feature type="compositionally biased region" description="Low complexity" evidence="2">
    <location>
        <begin position="174"/>
        <end position="184"/>
    </location>
</feature>
<organism evidence="3 4">
    <name type="scientific">Cymbomonas tetramitiformis</name>
    <dbReference type="NCBI Taxonomy" id="36881"/>
    <lineage>
        <taxon>Eukaryota</taxon>
        <taxon>Viridiplantae</taxon>
        <taxon>Chlorophyta</taxon>
        <taxon>Pyramimonadophyceae</taxon>
        <taxon>Pyramimonadales</taxon>
        <taxon>Pyramimonadaceae</taxon>
        <taxon>Cymbomonas</taxon>
    </lineage>
</organism>
<dbReference type="Proteomes" id="UP001190700">
    <property type="component" value="Unassembled WGS sequence"/>
</dbReference>
<proteinExistence type="predicted"/>
<feature type="compositionally biased region" description="Polar residues" evidence="2">
    <location>
        <begin position="226"/>
        <end position="248"/>
    </location>
</feature>
<dbReference type="EMBL" id="LGRX02035788">
    <property type="protein sequence ID" value="KAK3233163.1"/>
    <property type="molecule type" value="Genomic_DNA"/>
</dbReference>
<feature type="region of interest" description="Disordered" evidence="2">
    <location>
        <begin position="315"/>
        <end position="373"/>
    </location>
</feature>
<evidence type="ECO:0000256" key="1">
    <source>
        <dbReference type="SAM" id="Coils"/>
    </source>
</evidence>
<feature type="compositionally biased region" description="Low complexity" evidence="2">
    <location>
        <begin position="9"/>
        <end position="23"/>
    </location>
</feature>
<feature type="compositionally biased region" description="Low complexity" evidence="2">
    <location>
        <begin position="459"/>
        <end position="475"/>
    </location>
</feature>
<evidence type="ECO:0000313" key="3">
    <source>
        <dbReference type="EMBL" id="KAK3233163.1"/>
    </source>
</evidence>
<keyword evidence="4" id="KW-1185">Reference proteome</keyword>
<accession>A0AAE0BC02</accession>
<evidence type="ECO:0000256" key="2">
    <source>
        <dbReference type="SAM" id="MobiDB-lite"/>
    </source>
</evidence>
<feature type="region of interest" description="Disordered" evidence="2">
    <location>
        <begin position="458"/>
        <end position="533"/>
    </location>
</feature>
<feature type="region of interest" description="Disordered" evidence="2">
    <location>
        <begin position="1"/>
        <end position="79"/>
    </location>
</feature>